<dbReference type="SUPFAM" id="SSF52833">
    <property type="entry name" value="Thioredoxin-like"/>
    <property type="match status" value="1"/>
</dbReference>
<comment type="caution">
    <text evidence="2">The sequence shown here is derived from an EMBL/GenBank/DDBJ whole genome shotgun (WGS) entry which is preliminary data.</text>
</comment>
<dbReference type="InterPro" id="IPR036249">
    <property type="entry name" value="Thioredoxin-like_sf"/>
</dbReference>
<sequence length="738" mass="82308">MSLISDSDSESELVRTVKAIEALELKKSHLLKEASEVDLELRHAISKHGRLLNNQNAHIYKLPNEILSHIFMICQQAPGPKAMHVPFEVLVSHVSSMFREIATGTPLLWTAIVVKVRPKQLLARKVLEWKLARVRVYLDRSGSCLFTTSFDIVGPFQVDQILNLISVHAARWARLSICIKNPPAATLEIWQSLHSIYAPALEHVSIWLSKLSMGGTSPQPCRRHTTWHTTHFQGRSAFAQVSTSPSALCWTASPTFSTSPYTEFHIINRPPDSTPILLPHLRALRVCGDLEDETCHAHRIFRTLSAPVLESLVLKDLDAFEEQVFPTVHTLTLHGCPFSAGEMFRMLRAFPALTTFRLDESLPDVLDLLGMPDGASGQPPWPHLKTLAVTSMEKADVELLCDMISHRQTLGTPLARVFLDRCSRVVLRRQDRLEWLQKTPGLQAFACISLSQPERIIIFVLLLTTTIPHRSRFHPDILLSTTAPSVSPVCNMANRVVKLSVLNDVVCPNCAVAQHELFAAINHCKDDLKLPLEFQIEFLPFRLINTTLLPQDYEPKVEKIPFFNNIFGEENFTKFQETIAKWAVEKGVPISFRGVVSQSTRAHRLSRKAFRMGGAQMQLPYLNAIFRVHLQEGKDIADLDVLSDVAAEVGIMTKAEAIVFLKSNELEDEVNNMCDEARAKGITGVPLVVIDGKWAVSGGQSSDVFVQIFKKLAGVHVANVSPSFSRLVPPVGGTPLVV</sequence>
<dbReference type="Gene3D" id="3.40.30.10">
    <property type="entry name" value="Glutaredoxin"/>
    <property type="match status" value="1"/>
</dbReference>
<dbReference type="InterPro" id="IPR001853">
    <property type="entry name" value="DSBA-like_thioredoxin_dom"/>
</dbReference>
<dbReference type="Proteomes" id="UP000620124">
    <property type="component" value="Unassembled WGS sequence"/>
</dbReference>
<proteinExistence type="predicted"/>
<protein>
    <submittedName>
        <fullName evidence="2">F-box domain-containing protein</fullName>
    </submittedName>
</protein>
<evidence type="ECO:0000313" key="2">
    <source>
        <dbReference type="EMBL" id="KAF7330277.1"/>
    </source>
</evidence>
<dbReference type="PANTHER" id="PTHR13887">
    <property type="entry name" value="GLUTATHIONE S-TRANSFERASE KAPPA"/>
    <property type="match status" value="1"/>
</dbReference>
<dbReference type="Pfam" id="PF01323">
    <property type="entry name" value="DSBA"/>
    <property type="match status" value="1"/>
</dbReference>
<name>A0A8H6WX81_9AGAR</name>
<dbReference type="EMBL" id="JACAZI010000033">
    <property type="protein sequence ID" value="KAF7330277.1"/>
    <property type="molecule type" value="Genomic_DNA"/>
</dbReference>
<dbReference type="GO" id="GO:0016491">
    <property type="term" value="F:oxidoreductase activity"/>
    <property type="evidence" value="ECO:0007669"/>
    <property type="project" value="InterPro"/>
</dbReference>
<reference evidence="2" key="1">
    <citation type="submission" date="2020-05" db="EMBL/GenBank/DDBJ databases">
        <title>Mycena genomes resolve the evolution of fungal bioluminescence.</title>
        <authorList>
            <person name="Tsai I.J."/>
        </authorList>
    </citation>
    <scope>NUCLEOTIDE SEQUENCE</scope>
    <source>
        <strain evidence="2">CCC161011</strain>
    </source>
</reference>
<dbReference type="PANTHER" id="PTHR13887:SF41">
    <property type="entry name" value="THIOREDOXIN SUPERFAMILY PROTEIN"/>
    <property type="match status" value="1"/>
</dbReference>
<evidence type="ECO:0000313" key="3">
    <source>
        <dbReference type="Proteomes" id="UP000620124"/>
    </source>
</evidence>
<keyword evidence="3" id="KW-1185">Reference proteome</keyword>
<evidence type="ECO:0000259" key="1">
    <source>
        <dbReference type="Pfam" id="PF01323"/>
    </source>
</evidence>
<organism evidence="2 3">
    <name type="scientific">Mycena venus</name>
    <dbReference type="NCBI Taxonomy" id="2733690"/>
    <lineage>
        <taxon>Eukaryota</taxon>
        <taxon>Fungi</taxon>
        <taxon>Dikarya</taxon>
        <taxon>Basidiomycota</taxon>
        <taxon>Agaricomycotina</taxon>
        <taxon>Agaricomycetes</taxon>
        <taxon>Agaricomycetidae</taxon>
        <taxon>Agaricales</taxon>
        <taxon>Marasmiineae</taxon>
        <taxon>Mycenaceae</taxon>
        <taxon>Mycena</taxon>
    </lineage>
</organism>
<feature type="domain" description="DSBA-like thioredoxin" evidence="1">
    <location>
        <begin position="503"/>
        <end position="707"/>
    </location>
</feature>
<dbReference type="AlphaFoldDB" id="A0A8H6WX81"/>
<accession>A0A8H6WX81</accession>
<dbReference type="OrthoDB" id="1930760at2759"/>
<gene>
    <name evidence="2" type="ORF">MVEN_02465600</name>
</gene>